<name>A0A1S1WY00_9NEIS</name>
<dbReference type="InterPro" id="IPR015424">
    <property type="entry name" value="PyrdxlP-dep_Trfase"/>
</dbReference>
<proteinExistence type="inferred from homology"/>
<dbReference type="InterPro" id="IPR051446">
    <property type="entry name" value="HTH_trans_reg/aminotransferase"/>
</dbReference>
<dbReference type="PROSITE" id="PS50949">
    <property type="entry name" value="HTH_GNTR"/>
    <property type="match status" value="1"/>
</dbReference>
<evidence type="ECO:0000313" key="11">
    <source>
        <dbReference type="Proteomes" id="UP000180280"/>
    </source>
</evidence>
<sequence>MSARYQDIARQLERRLDAGEFPPGSRLPSVRRLASEHGVNSLTALAAYRWLEQRQRVLARSRAGFYAALPPADPLAHPAQALPSPATLVEVDSRMSQLLALSGSDIAVQLHMAEAHHSLYPSQELARRLQQTLAQRPELIGAYLPAAQEARLRRLLQSLAADWRLDLPEEEILFCNGITEGISLALRHLTRPGDTVAVETPVYFGLLQTLASLGLKALEIPCTPDAGLSLEALEFALQYGPPVRCLVTVTNFQNPSGALMPDDNKKRLLALARRHGLSIIEDDVFGELYFGNQRPTPLKAWDRDGDVVYCASFTKSLAPSFRLGWLSGGRHHEALARLRASSSLVSPALLLGALADLLASGDYARMSQKLRQQLAQQMERVADAVLAAFPRGTRLRRPQGGLLLWVECPEGLDSGRLLEAALAQSISFAPGMLFSAQPRFQHCLRLNFGQPWNAAQADAIAALGRLATEQLRRT</sequence>
<dbReference type="SUPFAM" id="SSF46785">
    <property type="entry name" value="Winged helix' DNA-binding domain"/>
    <property type="match status" value="1"/>
</dbReference>
<dbReference type="PANTHER" id="PTHR46577:SF2">
    <property type="entry name" value="TRANSCRIPTIONAL REGULATORY PROTEIN"/>
    <property type="match status" value="1"/>
</dbReference>
<dbReference type="RefSeq" id="WP_071111701.1">
    <property type="nucleotide sequence ID" value="NZ_MKCS01000001.1"/>
</dbReference>
<evidence type="ECO:0000256" key="6">
    <source>
        <dbReference type="ARBA" id="ARBA00023163"/>
    </source>
</evidence>
<dbReference type="InterPro" id="IPR015421">
    <property type="entry name" value="PyrdxlP-dep_Trfase_major"/>
</dbReference>
<feature type="domain" description="HTH gntR-type" evidence="7">
    <location>
        <begin position="2"/>
        <end position="70"/>
    </location>
</feature>
<comment type="caution">
    <text evidence="8">The sequence shown here is derived from an EMBL/GenBank/DDBJ whole genome shotgun (WGS) entry which is preliminary data.</text>
</comment>
<dbReference type="Gene3D" id="3.90.1150.10">
    <property type="entry name" value="Aspartate Aminotransferase, domain 1"/>
    <property type="match status" value="1"/>
</dbReference>
<dbReference type="InterPro" id="IPR000524">
    <property type="entry name" value="Tscrpt_reg_HTH_GntR"/>
</dbReference>
<evidence type="ECO:0000256" key="2">
    <source>
        <dbReference type="ARBA" id="ARBA00021531"/>
    </source>
</evidence>
<organism evidence="8 10">
    <name type="scientific">Chromobacterium sphagni</name>
    <dbReference type="NCBI Taxonomy" id="1903179"/>
    <lineage>
        <taxon>Bacteria</taxon>
        <taxon>Pseudomonadati</taxon>
        <taxon>Pseudomonadota</taxon>
        <taxon>Betaproteobacteria</taxon>
        <taxon>Neisseriales</taxon>
        <taxon>Chromobacteriaceae</taxon>
        <taxon>Chromobacterium</taxon>
    </lineage>
</organism>
<dbReference type="Pfam" id="PF00155">
    <property type="entry name" value="Aminotran_1_2"/>
    <property type="match status" value="1"/>
</dbReference>
<dbReference type="AlphaFoldDB" id="A0A1S1WY00"/>
<dbReference type="GO" id="GO:0003677">
    <property type="term" value="F:DNA binding"/>
    <property type="evidence" value="ECO:0007669"/>
    <property type="project" value="UniProtKB-KW"/>
</dbReference>
<dbReference type="Proteomes" id="UP000180088">
    <property type="component" value="Unassembled WGS sequence"/>
</dbReference>
<dbReference type="PANTHER" id="PTHR46577">
    <property type="entry name" value="HTH-TYPE TRANSCRIPTIONAL REGULATORY PROTEIN GABR"/>
    <property type="match status" value="1"/>
</dbReference>
<dbReference type="InterPro" id="IPR015422">
    <property type="entry name" value="PyrdxlP-dep_Trfase_small"/>
</dbReference>
<dbReference type="Gene3D" id="3.40.640.10">
    <property type="entry name" value="Type I PLP-dependent aspartate aminotransferase-like (Major domain)"/>
    <property type="match status" value="1"/>
</dbReference>
<keyword evidence="11" id="KW-1185">Reference proteome</keyword>
<dbReference type="EMBL" id="MKCT01000001">
    <property type="protein sequence ID" value="OHX21748.1"/>
    <property type="molecule type" value="Genomic_DNA"/>
</dbReference>
<evidence type="ECO:0000259" key="7">
    <source>
        <dbReference type="PROSITE" id="PS50949"/>
    </source>
</evidence>
<evidence type="ECO:0000313" key="10">
    <source>
        <dbReference type="Proteomes" id="UP000180088"/>
    </source>
</evidence>
<dbReference type="STRING" id="1903179.BI347_00630"/>
<dbReference type="CDD" id="cd00609">
    <property type="entry name" value="AAT_like"/>
    <property type="match status" value="1"/>
</dbReference>
<evidence type="ECO:0000313" key="8">
    <source>
        <dbReference type="EMBL" id="OHX12167.1"/>
    </source>
</evidence>
<keyword evidence="6" id="KW-0804">Transcription</keyword>
<dbReference type="CDD" id="cd07377">
    <property type="entry name" value="WHTH_GntR"/>
    <property type="match status" value="1"/>
</dbReference>
<dbReference type="Pfam" id="PF00392">
    <property type="entry name" value="GntR"/>
    <property type="match status" value="1"/>
</dbReference>
<dbReference type="Gene3D" id="1.10.10.10">
    <property type="entry name" value="Winged helix-like DNA-binding domain superfamily/Winged helix DNA-binding domain"/>
    <property type="match status" value="1"/>
</dbReference>
<protein>
    <recommendedName>
        <fullName evidence="2">Putative 8-amino-7-oxononanoate synthase</fullName>
    </recommendedName>
</protein>
<dbReference type="InterPro" id="IPR004839">
    <property type="entry name" value="Aminotransferase_I/II_large"/>
</dbReference>
<keyword evidence="4" id="KW-0805">Transcription regulation</keyword>
<dbReference type="GO" id="GO:0030170">
    <property type="term" value="F:pyridoxal phosphate binding"/>
    <property type="evidence" value="ECO:0007669"/>
    <property type="project" value="InterPro"/>
</dbReference>
<accession>A0A1S1WY00</accession>
<dbReference type="InterPro" id="IPR036390">
    <property type="entry name" value="WH_DNA-bd_sf"/>
</dbReference>
<evidence type="ECO:0000256" key="3">
    <source>
        <dbReference type="ARBA" id="ARBA00022898"/>
    </source>
</evidence>
<dbReference type="GO" id="GO:0003700">
    <property type="term" value="F:DNA-binding transcription factor activity"/>
    <property type="evidence" value="ECO:0007669"/>
    <property type="project" value="InterPro"/>
</dbReference>
<dbReference type="InterPro" id="IPR036388">
    <property type="entry name" value="WH-like_DNA-bd_sf"/>
</dbReference>
<reference evidence="10 11" key="1">
    <citation type="submission" date="2016-09" db="EMBL/GenBank/DDBJ databases">
        <title>Chromobacterium muskegensis sp. nov., an insecticidal bacterium isolated from Sphagnum bogs.</title>
        <authorList>
            <person name="Sparks M.E."/>
            <person name="Blackburn M.B."/>
            <person name="Gundersen-Rindal D.E."/>
            <person name="Mitchell A."/>
            <person name="Farrar R."/>
            <person name="Kuhar D."/>
        </authorList>
    </citation>
    <scope>NUCLEOTIDE SEQUENCE [LARGE SCALE GENOMIC DNA]</scope>
    <source>
        <strain evidence="9 11">14B-1</strain>
        <strain evidence="8 10">37-2</strain>
    </source>
</reference>
<keyword evidence="3" id="KW-0663">Pyridoxal phosphate</keyword>
<dbReference type="SUPFAM" id="SSF53383">
    <property type="entry name" value="PLP-dependent transferases"/>
    <property type="match status" value="1"/>
</dbReference>
<dbReference type="SMART" id="SM00345">
    <property type="entry name" value="HTH_GNTR"/>
    <property type="match status" value="1"/>
</dbReference>
<evidence type="ECO:0000256" key="5">
    <source>
        <dbReference type="ARBA" id="ARBA00023125"/>
    </source>
</evidence>
<evidence type="ECO:0000256" key="1">
    <source>
        <dbReference type="ARBA" id="ARBA00005384"/>
    </source>
</evidence>
<dbReference type="Proteomes" id="UP000180280">
    <property type="component" value="Unassembled WGS sequence"/>
</dbReference>
<dbReference type="EMBL" id="MKCS01000001">
    <property type="protein sequence ID" value="OHX12167.1"/>
    <property type="molecule type" value="Genomic_DNA"/>
</dbReference>
<keyword evidence="5" id="KW-0238">DNA-binding</keyword>
<evidence type="ECO:0000313" key="9">
    <source>
        <dbReference type="EMBL" id="OHX21748.1"/>
    </source>
</evidence>
<evidence type="ECO:0000256" key="4">
    <source>
        <dbReference type="ARBA" id="ARBA00023015"/>
    </source>
</evidence>
<comment type="similarity">
    <text evidence="1">In the C-terminal section; belongs to the class-I pyridoxal-phosphate-dependent aminotransferase family.</text>
</comment>
<gene>
    <name evidence="9" type="ORF">BI344_04380</name>
    <name evidence="8" type="ORF">BI347_00630</name>
</gene>
<dbReference type="OrthoDB" id="9803354at2"/>